<evidence type="ECO:0000313" key="2">
    <source>
        <dbReference type="Proteomes" id="UP001049518"/>
    </source>
</evidence>
<reference evidence="1" key="1">
    <citation type="submission" date="2020-07" db="EMBL/GenBank/DDBJ databases">
        <authorList>
            <person name="Tarantini F.S."/>
            <person name="Hong K.W."/>
            <person name="Chan K.G."/>
        </authorList>
    </citation>
    <scope>NUCLEOTIDE SEQUENCE</scope>
    <source>
        <strain evidence="1">32-07</strain>
    </source>
</reference>
<proteinExistence type="predicted"/>
<sequence length="54" mass="5378">MGTRTGTNRGGPGGPAARRYIHGCSGGESRRLGGYTFAKGAAVNPAPLPHGGAR</sequence>
<keyword evidence="2" id="KW-1185">Reference proteome</keyword>
<dbReference type="Proteomes" id="UP001049518">
    <property type="component" value="Chromosome"/>
</dbReference>
<dbReference type="EMBL" id="CP059572">
    <property type="protein sequence ID" value="QXJ19814.1"/>
    <property type="molecule type" value="Genomic_DNA"/>
</dbReference>
<accession>A0ABX8QM72</accession>
<dbReference type="RefSeq" id="WP_231332844.1">
    <property type="nucleotide sequence ID" value="NZ_CP059572.1"/>
</dbReference>
<name>A0ABX8QM72_9ACTN</name>
<gene>
    <name evidence="1" type="ORF">AGRA3207_000410</name>
</gene>
<organism evidence="1 2">
    <name type="scientific">Actinomadura graeca</name>
    <dbReference type="NCBI Taxonomy" id="2750812"/>
    <lineage>
        <taxon>Bacteria</taxon>
        <taxon>Bacillati</taxon>
        <taxon>Actinomycetota</taxon>
        <taxon>Actinomycetes</taxon>
        <taxon>Streptosporangiales</taxon>
        <taxon>Thermomonosporaceae</taxon>
        <taxon>Actinomadura</taxon>
    </lineage>
</organism>
<protein>
    <submittedName>
        <fullName evidence="1">Uncharacterized protein</fullName>
    </submittedName>
</protein>
<evidence type="ECO:0000313" key="1">
    <source>
        <dbReference type="EMBL" id="QXJ19814.1"/>
    </source>
</evidence>